<gene>
    <name evidence="9" type="ORF">UFOPK2362_00266</name>
</gene>
<evidence type="ECO:0000256" key="5">
    <source>
        <dbReference type="ARBA" id="ARBA00022741"/>
    </source>
</evidence>
<keyword evidence="3" id="KW-0597">Phosphoprotein</keyword>
<evidence type="ECO:0000256" key="7">
    <source>
        <dbReference type="ARBA" id="ARBA00022840"/>
    </source>
</evidence>
<dbReference type="InterPro" id="IPR050482">
    <property type="entry name" value="Sensor_HK_TwoCompSys"/>
</dbReference>
<comment type="catalytic activity">
    <reaction evidence="1">
        <text>ATP + protein L-histidine = ADP + protein N-phospho-L-histidine.</text>
        <dbReference type="EC" id="2.7.13.3"/>
    </reaction>
</comment>
<keyword evidence="4" id="KW-0808">Transferase</keyword>
<protein>
    <recommendedName>
        <fullName evidence="2">histidine kinase</fullName>
        <ecNumber evidence="2">2.7.13.3</ecNumber>
    </recommendedName>
</protein>
<evidence type="ECO:0000256" key="4">
    <source>
        <dbReference type="ARBA" id="ARBA00022679"/>
    </source>
</evidence>
<dbReference type="InterPro" id="IPR011712">
    <property type="entry name" value="Sig_transdc_His_kin_sub3_dim/P"/>
</dbReference>
<reference evidence="9" key="1">
    <citation type="submission" date="2020-05" db="EMBL/GenBank/DDBJ databases">
        <authorList>
            <person name="Chiriac C."/>
            <person name="Salcher M."/>
            <person name="Ghai R."/>
            <person name="Kavagutti S V."/>
        </authorList>
    </citation>
    <scope>NUCLEOTIDE SEQUENCE</scope>
</reference>
<dbReference type="InterPro" id="IPR036890">
    <property type="entry name" value="HATPase_C_sf"/>
</dbReference>
<dbReference type="GO" id="GO:0016020">
    <property type="term" value="C:membrane"/>
    <property type="evidence" value="ECO:0007669"/>
    <property type="project" value="InterPro"/>
</dbReference>
<keyword evidence="5" id="KW-0547">Nucleotide-binding</keyword>
<sequence length="189" mass="21259">MNSSPNSERSRLARELHDGLAQDLSAIGYRIDSLIGDVTITQSVRENLRKLRFTLSGVTDQVRNEIYNLRNEAGQTLDKELETQLSSILLDTEIILEITGQCQIPREKHYEVSRCLRELTINSRNHSGCTKISITLTDGSITYQDDGTFTQSNDANPKRNSYGLLGVSERLAKIDATLIKSDSTYEIMF</sequence>
<proteinExistence type="predicted"/>
<evidence type="ECO:0000256" key="3">
    <source>
        <dbReference type="ARBA" id="ARBA00022553"/>
    </source>
</evidence>
<dbReference type="EMBL" id="CAEZXI010000015">
    <property type="protein sequence ID" value="CAB4679252.1"/>
    <property type="molecule type" value="Genomic_DNA"/>
</dbReference>
<evidence type="ECO:0000256" key="2">
    <source>
        <dbReference type="ARBA" id="ARBA00012438"/>
    </source>
</evidence>
<dbReference type="GO" id="GO:0046983">
    <property type="term" value="F:protein dimerization activity"/>
    <property type="evidence" value="ECO:0007669"/>
    <property type="project" value="InterPro"/>
</dbReference>
<organism evidence="9">
    <name type="scientific">freshwater metagenome</name>
    <dbReference type="NCBI Taxonomy" id="449393"/>
    <lineage>
        <taxon>unclassified sequences</taxon>
        <taxon>metagenomes</taxon>
        <taxon>ecological metagenomes</taxon>
    </lineage>
</organism>
<evidence type="ECO:0000259" key="8">
    <source>
        <dbReference type="Pfam" id="PF07730"/>
    </source>
</evidence>
<dbReference type="Gene3D" id="1.20.5.1930">
    <property type="match status" value="1"/>
</dbReference>
<dbReference type="Gene3D" id="3.30.565.10">
    <property type="entry name" value="Histidine kinase-like ATPase, C-terminal domain"/>
    <property type="match status" value="1"/>
</dbReference>
<dbReference type="PANTHER" id="PTHR24421">
    <property type="entry name" value="NITRATE/NITRITE SENSOR PROTEIN NARX-RELATED"/>
    <property type="match status" value="1"/>
</dbReference>
<name>A0A6J6MZC5_9ZZZZ</name>
<dbReference type="GO" id="GO:0000155">
    <property type="term" value="F:phosphorelay sensor kinase activity"/>
    <property type="evidence" value="ECO:0007669"/>
    <property type="project" value="InterPro"/>
</dbReference>
<dbReference type="PANTHER" id="PTHR24421:SF10">
    <property type="entry name" value="NITRATE_NITRITE SENSOR PROTEIN NARQ"/>
    <property type="match status" value="1"/>
</dbReference>
<evidence type="ECO:0000313" key="9">
    <source>
        <dbReference type="EMBL" id="CAB4679252.1"/>
    </source>
</evidence>
<dbReference type="AlphaFoldDB" id="A0A6J6MZC5"/>
<feature type="domain" description="Signal transduction histidine kinase subgroup 3 dimerisation and phosphoacceptor" evidence="8">
    <location>
        <begin position="8"/>
        <end position="72"/>
    </location>
</feature>
<dbReference type="EC" id="2.7.13.3" evidence="2"/>
<dbReference type="Pfam" id="PF07730">
    <property type="entry name" value="HisKA_3"/>
    <property type="match status" value="1"/>
</dbReference>
<keyword evidence="6" id="KW-0418">Kinase</keyword>
<dbReference type="GO" id="GO:0005524">
    <property type="term" value="F:ATP binding"/>
    <property type="evidence" value="ECO:0007669"/>
    <property type="project" value="UniProtKB-KW"/>
</dbReference>
<evidence type="ECO:0000256" key="6">
    <source>
        <dbReference type="ARBA" id="ARBA00022777"/>
    </source>
</evidence>
<evidence type="ECO:0000256" key="1">
    <source>
        <dbReference type="ARBA" id="ARBA00000085"/>
    </source>
</evidence>
<keyword evidence="7" id="KW-0067">ATP-binding</keyword>
<accession>A0A6J6MZC5</accession>